<keyword evidence="5" id="KW-1185">Reference proteome</keyword>
<feature type="transmembrane region" description="Helical" evidence="1">
    <location>
        <begin position="656"/>
        <end position="676"/>
    </location>
</feature>
<keyword evidence="1" id="KW-0812">Transmembrane</keyword>
<evidence type="ECO:0000313" key="3">
    <source>
        <dbReference type="EMBL" id="QAV20273.1"/>
    </source>
</evidence>
<organism evidence="3 4">
    <name type="scientific">Paenibacillus chitinolyticus</name>
    <dbReference type="NCBI Taxonomy" id="79263"/>
    <lineage>
        <taxon>Bacteria</taxon>
        <taxon>Bacillati</taxon>
        <taxon>Bacillota</taxon>
        <taxon>Bacilli</taxon>
        <taxon>Bacillales</taxon>
        <taxon>Paenibacillaceae</taxon>
        <taxon>Paenibacillus</taxon>
    </lineage>
</organism>
<sequence>MPLRDWLLAIALFSGGTACVIWFLYVYAIKRRAKLSGYGEDELQKLLSPLKGNGRKQIERLYGKCYEIMSNIPGISRYTQRIRRRIAPLYSYDESMIRMETGRITLLAFLIGWLTAGFVFLFYPDVSYMLMILLGSLVLHGILIDTLVHRAEDRLLRQMTEFLSDVRHFYHQHGMVDEAVYDAAQIAPRQLSLHAEAVYGTLNSDHPERSLEIYYEHAPNRFLKSFAGVSFLVREFGDKLLPHGSMYLHALSKITSEIRLEILRKEKLHYLLKGLSVIAISPIMAAKPIEAWARHNFPAMDEFYTGAAGFAVKTGIFVLIIVCFVLLRKLQDTAEETGSRRTGRKPPEQKWLGNRLVNAVTQRVVPAVHSMERGRLQKLLREANSPLLLEWLTLRRLLTGLACFLLVLGMFLIMQRLTLQQVYFSPTRNQAMFGSLSPQEKRKALETAAFDRNVIQKLERSGRELREMIAEEMRQQGFQPDPTVLNTAGERIKAKLDSIAGAYLSWRELLFCFISGWAGYHSPVWLLHMQKRMRRMEMKNEVDQFYTLLTILAHFERMSVEHILEWLERFAVLFQSPLSACLLDYEAGADEALEKLKEEAAYTPFVRLVERLQAAVNHIPVKQAFDDLEAEQQYHFERRKQDYERMIETKAGWGRWIGFAPMYALVFLYLVIPLVYMSMQQMNLYYQQIGKIS</sequence>
<dbReference type="PROSITE" id="PS51257">
    <property type="entry name" value="PROKAR_LIPOPROTEIN"/>
    <property type="match status" value="1"/>
</dbReference>
<dbReference type="RefSeq" id="WP_042232600.1">
    <property type="nucleotide sequence ID" value="NZ_CP026520.1"/>
</dbReference>
<feature type="transmembrane region" description="Helical" evidence="1">
    <location>
        <begin position="104"/>
        <end position="123"/>
    </location>
</feature>
<feature type="transmembrane region" description="Helical" evidence="1">
    <location>
        <begin position="306"/>
        <end position="327"/>
    </location>
</feature>
<dbReference type="Proteomes" id="UP001527202">
    <property type="component" value="Unassembled WGS sequence"/>
</dbReference>
<feature type="transmembrane region" description="Helical" evidence="1">
    <location>
        <begin position="268"/>
        <end position="286"/>
    </location>
</feature>
<dbReference type="Proteomes" id="UP000288943">
    <property type="component" value="Chromosome"/>
</dbReference>
<dbReference type="EMBL" id="CP026520">
    <property type="protein sequence ID" value="QAV20273.1"/>
    <property type="molecule type" value="Genomic_DNA"/>
</dbReference>
<accession>A0A410X0Z4</accession>
<proteinExistence type="predicted"/>
<reference evidence="2 5" key="2">
    <citation type="submission" date="2022-05" db="EMBL/GenBank/DDBJ databases">
        <title>Genome Sequencing of Bee-Associated Microbes.</title>
        <authorList>
            <person name="Dunlap C."/>
        </authorList>
    </citation>
    <scope>NUCLEOTIDE SEQUENCE [LARGE SCALE GENOMIC DNA]</scope>
    <source>
        <strain evidence="2 5">NRRL B-23120</strain>
    </source>
</reference>
<dbReference type="GeneID" id="95377550"/>
<feature type="transmembrane region" description="Helical" evidence="1">
    <location>
        <begin position="129"/>
        <end position="148"/>
    </location>
</feature>
<dbReference type="AlphaFoldDB" id="A0A410X0Z4"/>
<dbReference type="EMBL" id="JAMDMJ010000025">
    <property type="protein sequence ID" value="MCY9597894.1"/>
    <property type="molecule type" value="Genomic_DNA"/>
</dbReference>
<evidence type="ECO:0000313" key="4">
    <source>
        <dbReference type="Proteomes" id="UP000288943"/>
    </source>
</evidence>
<reference evidence="3 4" key="1">
    <citation type="submission" date="2018-01" db="EMBL/GenBank/DDBJ databases">
        <title>The whole genome sequencing and assembly of Paenibacillus chitinolyticus KCCM 41400 strain.</title>
        <authorList>
            <person name="Kim J.-Y."/>
            <person name="Park M.-K."/>
            <person name="Lee Y.-J."/>
            <person name="Yi H."/>
            <person name="Bahn Y.-S."/>
            <person name="Kim J.F."/>
            <person name="Lee D.-W."/>
        </authorList>
    </citation>
    <scope>NUCLEOTIDE SEQUENCE [LARGE SCALE GENOMIC DNA]</scope>
    <source>
        <strain evidence="3 4">KCCM 41400</strain>
    </source>
</reference>
<evidence type="ECO:0008006" key="6">
    <source>
        <dbReference type="Google" id="ProtNLM"/>
    </source>
</evidence>
<protein>
    <recommendedName>
        <fullName evidence="6">GTPase SAR1</fullName>
    </recommendedName>
</protein>
<keyword evidence="1" id="KW-0472">Membrane</keyword>
<name>A0A410X0Z4_9BACL</name>
<dbReference type="KEGG" id="pchi:PC41400_22410"/>
<keyword evidence="1" id="KW-1133">Transmembrane helix</keyword>
<evidence type="ECO:0000256" key="1">
    <source>
        <dbReference type="SAM" id="Phobius"/>
    </source>
</evidence>
<feature type="transmembrane region" description="Helical" evidence="1">
    <location>
        <begin position="508"/>
        <end position="528"/>
    </location>
</feature>
<gene>
    <name evidence="2" type="ORF">M5X16_19175</name>
    <name evidence="3" type="ORF">PC41400_22410</name>
</gene>
<feature type="transmembrane region" description="Helical" evidence="1">
    <location>
        <begin position="397"/>
        <end position="417"/>
    </location>
</feature>
<feature type="transmembrane region" description="Helical" evidence="1">
    <location>
        <begin position="6"/>
        <end position="28"/>
    </location>
</feature>
<evidence type="ECO:0000313" key="5">
    <source>
        <dbReference type="Proteomes" id="UP001527202"/>
    </source>
</evidence>
<dbReference type="OrthoDB" id="2662505at2"/>
<evidence type="ECO:0000313" key="2">
    <source>
        <dbReference type="EMBL" id="MCY9597894.1"/>
    </source>
</evidence>